<dbReference type="GO" id="GO:0006879">
    <property type="term" value="P:intracellular iron ion homeostasis"/>
    <property type="evidence" value="ECO:0007669"/>
    <property type="project" value="TreeGrafter"/>
</dbReference>
<feature type="transmembrane region" description="Helical" evidence="5">
    <location>
        <begin position="12"/>
        <end position="34"/>
    </location>
</feature>
<keyword evidence="5" id="KW-1133">Transmembrane helix</keyword>
<dbReference type="CDD" id="cd06186">
    <property type="entry name" value="NOX_Duox_like_FAD_NADP"/>
    <property type="match status" value="1"/>
</dbReference>
<keyword evidence="5" id="KW-0472">Membrane</keyword>
<feature type="transmembrane region" description="Helical" evidence="5">
    <location>
        <begin position="71"/>
        <end position="93"/>
    </location>
</feature>
<dbReference type="EMBL" id="HG793136">
    <property type="protein sequence ID" value="CRL19507.1"/>
    <property type="molecule type" value="Genomic_DNA"/>
</dbReference>
<dbReference type="InterPro" id="IPR013121">
    <property type="entry name" value="Fe_red_NAD-bd_6"/>
</dbReference>
<keyword evidence="5" id="KW-0812">Transmembrane</keyword>
<dbReference type="InterPro" id="IPR013112">
    <property type="entry name" value="FAD-bd_8"/>
</dbReference>
<dbReference type="GO" id="GO:0006826">
    <property type="term" value="P:iron ion transport"/>
    <property type="evidence" value="ECO:0007669"/>
    <property type="project" value="TreeGrafter"/>
</dbReference>
<keyword evidence="4" id="KW-0560">Oxidoreductase</keyword>
<comment type="similarity">
    <text evidence="1">Belongs to the ferric reductase (FRE) family.</text>
</comment>
<gene>
    <name evidence="7" type="ORF">PCAMFM013_S003g000298</name>
</gene>
<keyword evidence="2" id="KW-0813">Transport</keyword>
<dbReference type="InterPro" id="IPR051410">
    <property type="entry name" value="Ferric/Cupric_Reductase"/>
</dbReference>
<organism evidence="7 8">
    <name type="scientific">Penicillium camemberti (strain FM 013)</name>
    <dbReference type="NCBI Taxonomy" id="1429867"/>
    <lineage>
        <taxon>Eukaryota</taxon>
        <taxon>Fungi</taxon>
        <taxon>Dikarya</taxon>
        <taxon>Ascomycota</taxon>
        <taxon>Pezizomycotina</taxon>
        <taxon>Eurotiomycetes</taxon>
        <taxon>Eurotiomycetidae</taxon>
        <taxon>Eurotiales</taxon>
        <taxon>Aspergillaceae</taxon>
        <taxon>Penicillium</taxon>
    </lineage>
</organism>
<dbReference type="InterPro" id="IPR039261">
    <property type="entry name" value="FNR_nucleotide-bd"/>
</dbReference>
<dbReference type="AlphaFoldDB" id="A0A0G4NZM1"/>
<proteinExistence type="inferred from homology"/>
<dbReference type="InterPro" id="IPR017927">
    <property type="entry name" value="FAD-bd_FR_type"/>
</dbReference>
<evidence type="ECO:0000313" key="7">
    <source>
        <dbReference type="EMBL" id="CRL19507.1"/>
    </source>
</evidence>
<evidence type="ECO:0000259" key="6">
    <source>
        <dbReference type="PROSITE" id="PS51384"/>
    </source>
</evidence>
<keyword evidence="3" id="KW-0249">Electron transport</keyword>
<dbReference type="STRING" id="1429867.A0A0G4NZM1"/>
<dbReference type="GO" id="GO:0005886">
    <property type="term" value="C:plasma membrane"/>
    <property type="evidence" value="ECO:0007669"/>
    <property type="project" value="TreeGrafter"/>
</dbReference>
<evidence type="ECO:0000256" key="3">
    <source>
        <dbReference type="ARBA" id="ARBA00022982"/>
    </source>
</evidence>
<dbReference type="SUPFAM" id="SSF52343">
    <property type="entry name" value="Ferredoxin reductase-like, C-terminal NADP-linked domain"/>
    <property type="match status" value="1"/>
</dbReference>
<reference evidence="7 8" key="1">
    <citation type="journal article" date="2014" name="Nat. Commun.">
        <title>Multiple recent horizontal transfers of a large genomic region in cheese making fungi.</title>
        <authorList>
            <person name="Cheeseman K."/>
            <person name="Ropars J."/>
            <person name="Renault P."/>
            <person name="Dupont J."/>
            <person name="Gouzy J."/>
            <person name="Branca A."/>
            <person name="Abraham A.L."/>
            <person name="Ceppi M."/>
            <person name="Conseiller E."/>
            <person name="Debuchy R."/>
            <person name="Malagnac F."/>
            <person name="Goarin A."/>
            <person name="Silar P."/>
            <person name="Lacoste S."/>
            <person name="Sallet E."/>
            <person name="Bensimon A."/>
            <person name="Giraud T."/>
            <person name="Brygoo Y."/>
        </authorList>
    </citation>
    <scope>NUCLEOTIDE SEQUENCE [LARGE SCALE GENOMIC DNA]</scope>
    <source>
        <strain evidence="8">FM 013</strain>
    </source>
</reference>
<evidence type="ECO:0000256" key="1">
    <source>
        <dbReference type="ARBA" id="ARBA00006278"/>
    </source>
</evidence>
<dbReference type="Pfam" id="PF08022">
    <property type="entry name" value="FAD_binding_8"/>
    <property type="match status" value="1"/>
</dbReference>
<evidence type="ECO:0000256" key="5">
    <source>
        <dbReference type="SAM" id="Phobius"/>
    </source>
</evidence>
<protein>
    <submittedName>
        <fullName evidence="7">Ferredoxin reductase-type FAD-binding domain</fullName>
    </submittedName>
</protein>
<dbReference type="GO" id="GO:0000293">
    <property type="term" value="F:ferric-chelate reductase activity"/>
    <property type="evidence" value="ECO:0007669"/>
    <property type="project" value="TreeGrafter"/>
</dbReference>
<dbReference type="GO" id="GO:0015677">
    <property type="term" value="P:copper ion import"/>
    <property type="evidence" value="ECO:0007669"/>
    <property type="project" value="TreeGrafter"/>
</dbReference>
<feature type="transmembrane region" description="Helical" evidence="5">
    <location>
        <begin position="222"/>
        <end position="245"/>
    </location>
</feature>
<evidence type="ECO:0000256" key="2">
    <source>
        <dbReference type="ARBA" id="ARBA00022448"/>
    </source>
</evidence>
<feature type="transmembrane region" description="Helical" evidence="5">
    <location>
        <begin position="40"/>
        <end position="59"/>
    </location>
</feature>
<dbReference type="Proteomes" id="UP000053732">
    <property type="component" value="Unassembled WGS sequence"/>
</dbReference>
<name>A0A0G4NZM1_PENC3</name>
<feature type="domain" description="FAD-binding FR-type" evidence="6">
    <location>
        <begin position="165"/>
        <end position="294"/>
    </location>
</feature>
<evidence type="ECO:0000313" key="8">
    <source>
        <dbReference type="Proteomes" id="UP000053732"/>
    </source>
</evidence>
<dbReference type="Pfam" id="PF08030">
    <property type="entry name" value="NAD_binding_6"/>
    <property type="match status" value="1"/>
</dbReference>
<dbReference type="Gene3D" id="3.40.50.80">
    <property type="entry name" value="Nucleotide-binding domain of ferredoxin-NADP reductase (FNR) module"/>
    <property type="match status" value="1"/>
</dbReference>
<dbReference type="PANTHER" id="PTHR32361">
    <property type="entry name" value="FERRIC/CUPRIC REDUCTASE TRANSMEMBRANE COMPONENT"/>
    <property type="match status" value="1"/>
</dbReference>
<dbReference type="PROSITE" id="PS51384">
    <property type="entry name" value="FAD_FR"/>
    <property type="match status" value="1"/>
</dbReference>
<feature type="transmembrane region" description="Helical" evidence="5">
    <location>
        <begin position="161"/>
        <end position="183"/>
    </location>
</feature>
<dbReference type="PANTHER" id="PTHR32361:SF26">
    <property type="entry name" value="FAD-BINDING 8 DOMAIN-CONTAINING PROTEIN-RELATED"/>
    <property type="match status" value="1"/>
</dbReference>
<feature type="transmembrane region" description="Helical" evidence="5">
    <location>
        <begin position="105"/>
        <end position="125"/>
    </location>
</feature>
<sequence>MFGLQNLSRLNVIFGFLCLVGTGICNFWGVHSLPQASSRAARLCLAHLIPMFFASGYEFGARILGISLQGYGAIHCIFGILAMLEALVHVLIIACTRNITMSDDLQLYGVLSASMLLALMILPLVKKRVYEVFLRTHQACAFVMIYTIWRHTHSFHAKSWLYTIIYISTLTVTGIVQLARILFRNIALGKGSVQLTLKRHGDAAQLTLELPRAWKVRAGERLMLGVLCVGLMYLFQAHPFTIAWWEENQIDQTILVSLLLRPRSGFTRKLLERLEVNQKCRAWVDGPFGPCSVHPLGISSDVGDYGHLLLIATGIGIATQLPYIKEILEGHRLARVRTRRIALVWQLDRPGDWESAHEWLQKLVAQDDGYLLHVTVYDKTKSPHINDPKRLGHHGLIEVYGGSVDWDEQLSSEVKHQSGKLLVAEQKSEIHNMSPKDSGPRNSRRALWRSKCRERMAQHIYEELGLKIHPSHVRLKSNGEDIEYTWKILDQSLLPLFQRHLSKHSIGAYKRLYSEIGKAFYVIKKPGTEQTVESPCHSDFEDIGNVPLESPFGPLESERSQIAYQLEEAKRNAGTEHEKRILEEAKVHNLMKRLQEAQNMIQYRQEEIKQWMMIAEYYQSSSARCSNSLQEVITLLHRVYSDITFVP</sequence>
<accession>A0A0G4NZM1</accession>
<keyword evidence="8" id="KW-1185">Reference proteome</keyword>
<evidence type="ECO:0000256" key="4">
    <source>
        <dbReference type="ARBA" id="ARBA00023002"/>
    </source>
</evidence>